<dbReference type="GO" id="GO:0016491">
    <property type="term" value="F:oxidoreductase activity"/>
    <property type="evidence" value="ECO:0007669"/>
    <property type="project" value="UniProtKB-KW"/>
</dbReference>
<dbReference type="InterPro" id="IPR036291">
    <property type="entry name" value="NAD(P)-bd_dom_sf"/>
</dbReference>
<dbReference type="AlphaFoldDB" id="A0A4S9K3C8"/>
<keyword evidence="1" id="KW-0560">Oxidoreductase</keyword>
<accession>A0A4S9K3C8</accession>
<evidence type="ECO:0008006" key="4">
    <source>
        <dbReference type="Google" id="ProtNLM"/>
    </source>
</evidence>
<evidence type="ECO:0000256" key="1">
    <source>
        <dbReference type="ARBA" id="ARBA00023002"/>
    </source>
</evidence>
<sequence>MSGPSLAVVGSLLRSQLFFNPILPTSSFEGQTIIITGGNAGLGREAAKHIVRLGATRLIITARDTAKGEAAKQYIEKQTGRKDVIEVWELDLNDFDSVRKFAKRANEHLESLDAVIENAGMWPTRFETSEGHEATIKVNVLSTVLLANLLLPLLVQTAKTDLSKSPVLTFVNSALHKFATLEARHSRSSLLTSLASSPIDNMAFNGDMRYNDSKLILLLYAQKLSTTVPLSATTKEPLVCINNVNPGYCLSSLVIPKGFAQKTMEKIMARSTDEGARTLADAVAADKVRPQKRWGAYINDMRVQKPAYWIDTKDGQDTKERVWKEINAVLEL</sequence>
<dbReference type="EMBL" id="QZBD01000654">
    <property type="protein sequence ID" value="THY09684.1"/>
    <property type="molecule type" value="Genomic_DNA"/>
</dbReference>
<dbReference type="PRINTS" id="PR00081">
    <property type="entry name" value="GDHRDH"/>
</dbReference>
<dbReference type="Pfam" id="PF00106">
    <property type="entry name" value="adh_short"/>
    <property type="match status" value="1"/>
</dbReference>
<dbReference type="PANTHER" id="PTHR43157">
    <property type="entry name" value="PHOSPHATIDYLINOSITOL-GLYCAN BIOSYNTHESIS CLASS F PROTEIN-RELATED"/>
    <property type="match status" value="1"/>
</dbReference>
<organism evidence="2 3">
    <name type="scientific">Aureobasidium pullulans</name>
    <name type="common">Black yeast</name>
    <name type="synonym">Pullularia pullulans</name>
    <dbReference type="NCBI Taxonomy" id="5580"/>
    <lineage>
        <taxon>Eukaryota</taxon>
        <taxon>Fungi</taxon>
        <taxon>Dikarya</taxon>
        <taxon>Ascomycota</taxon>
        <taxon>Pezizomycotina</taxon>
        <taxon>Dothideomycetes</taxon>
        <taxon>Dothideomycetidae</taxon>
        <taxon>Dothideales</taxon>
        <taxon>Saccotheciaceae</taxon>
        <taxon>Aureobasidium</taxon>
    </lineage>
</organism>
<dbReference type="InterPro" id="IPR002347">
    <property type="entry name" value="SDR_fam"/>
</dbReference>
<evidence type="ECO:0000313" key="2">
    <source>
        <dbReference type="EMBL" id="THY09684.1"/>
    </source>
</evidence>
<dbReference type="PANTHER" id="PTHR43157:SF31">
    <property type="entry name" value="PHOSPHATIDYLINOSITOL-GLYCAN BIOSYNTHESIS CLASS F PROTEIN"/>
    <property type="match status" value="1"/>
</dbReference>
<reference evidence="2 3" key="1">
    <citation type="submission" date="2018-10" db="EMBL/GenBank/DDBJ databases">
        <title>Fifty Aureobasidium pullulans genomes reveal a recombining polyextremotolerant generalist.</title>
        <authorList>
            <person name="Gostincar C."/>
            <person name="Turk M."/>
            <person name="Zajc J."/>
            <person name="Gunde-Cimerman N."/>
        </authorList>
    </citation>
    <scope>NUCLEOTIDE SEQUENCE [LARGE SCALE GENOMIC DNA]</scope>
    <source>
        <strain evidence="2 3">EXF-6604</strain>
    </source>
</reference>
<proteinExistence type="predicted"/>
<comment type="caution">
    <text evidence="2">The sequence shown here is derived from an EMBL/GenBank/DDBJ whole genome shotgun (WGS) entry which is preliminary data.</text>
</comment>
<dbReference type="Gene3D" id="3.40.50.720">
    <property type="entry name" value="NAD(P)-binding Rossmann-like Domain"/>
    <property type="match status" value="1"/>
</dbReference>
<protein>
    <recommendedName>
        <fullName evidence="4">NAD(P)-binding protein</fullName>
    </recommendedName>
</protein>
<name>A0A4S9K3C8_AURPU</name>
<evidence type="ECO:0000313" key="3">
    <source>
        <dbReference type="Proteomes" id="UP000306584"/>
    </source>
</evidence>
<dbReference type="SUPFAM" id="SSF51735">
    <property type="entry name" value="NAD(P)-binding Rossmann-fold domains"/>
    <property type="match status" value="1"/>
</dbReference>
<dbReference type="Proteomes" id="UP000306584">
    <property type="component" value="Unassembled WGS sequence"/>
</dbReference>
<gene>
    <name evidence="2" type="ORF">D6D01_09477</name>
</gene>